<evidence type="ECO:0000256" key="1">
    <source>
        <dbReference type="ARBA" id="ARBA00004651"/>
    </source>
</evidence>
<dbReference type="PANTHER" id="PTHR30065">
    <property type="entry name" value="FLAGELLAR BIOSYNTHETIC PROTEIN FLIR"/>
    <property type="match status" value="1"/>
</dbReference>
<keyword evidence="4 7" id="KW-0812">Transmembrane</keyword>
<reference evidence="9" key="1">
    <citation type="journal article" date="2019" name="Int. J. Syst. Evol. Microbiol.">
        <title>The Global Catalogue of Microorganisms (GCM) 10K type strain sequencing project: providing services to taxonomists for standard genome sequencing and annotation.</title>
        <authorList>
            <consortium name="The Broad Institute Genomics Platform"/>
            <consortium name="The Broad Institute Genome Sequencing Center for Infectious Disease"/>
            <person name="Wu L."/>
            <person name="Ma J."/>
        </authorList>
    </citation>
    <scope>NUCLEOTIDE SEQUENCE [LARGE SCALE GENOMIC DNA]</scope>
    <source>
        <strain evidence="9">JCM 17190</strain>
    </source>
</reference>
<evidence type="ECO:0000256" key="7">
    <source>
        <dbReference type="SAM" id="Phobius"/>
    </source>
</evidence>
<keyword evidence="8" id="KW-0282">Flagellum</keyword>
<protein>
    <submittedName>
        <fullName evidence="8">Flagellar biosynthetic protein FliR</fullName>
    </submittedName>
</protein>
<comment type="caution">
    <text evidence="8">The sequence shown here is derived from an EMBL/GenBank/DDBJ whole genome shotgun (WGS) entry which is preliminary data.</text>
</comment>
<accession>A0ABP7JXX8</accession>
<dbReference type="PRINTS" id="PR00953">
    <property type="entry name" value="TYPE3IMRPROT"/>
</dbReference>
<feature type="transmembrane region" description="Helical" evidence="7">
    <location>
        <begin position="6"/>
        <end position="33"/>
    </location>
</feature>
<evidence type="ECO:0000256" key="2">
    <source>
        <dbReference type="ARBA" id="ARBA00009772"/>
    </source>
</evidence>
<dbReference type="EMBL" id="BAABDF010000003">
    <property type="protein sequence ID" value="GAA3858924.1"/>
    <property type="molecule type" value="Genomic_DNA"/>
</dbReference>
<evidence type="ECO:0000256" key="5">
    <source>
        <dbReference type="ARBA" id="ARBA00022989"/>
    </source>
</evidence>
<evidence type="ECO:0000256" key="6">
    <source>
        <dbReference type="ARBA" id="ARBA00023136"/>
    </source>
</evidence>
<evidence type="ECO:0000256" key="4">
    <source>
        <dbReference type="ARBA" id="ARBA00022692"/>
    </source>
</evidence>
<evidence type="ECO:0000256" key="3">
    <source>
        <dbReference type="ARBA" id="ARBA00022475"/>
    </source>
</evidence>
<name>A0ABP7JXX8_9RHOB</name>
<comment type="subcellular location">
    <subcellularLocation>
        <location evidence="1">Cell membrane</location>
        <topology evidence="1">Multi-pass membrane protein</topology>
    </subcellularLocation>
</comment>
<dbReference type="InterPro" id="IPR002010">
    <property type="entry name" value="T3SS_IM_R"/>
</dbReference>
<gene>
    <name evidence="8" type="ORF">GCM10022404_07150</name>
</gene>
<dbReference type="Pfam" id="PF01311">
    <property type="entry name" value="Bac_export_1"/>
    <property type="match status" value="1"/>
</dbReference>
<organism evidence="8 9">
    <name type="scientific">Celeribacter arenosi</name>
    <dbReference type="NCBI Taxonomy" id="792649"/>
    <lineage>
        <taxon>Bacteria</taxon>
        <taxon>Pseudomonadati</taxon>
        <taxon>Pseudomonadota</taxon>
        <taxon>Alphaproteobacteria</taxon>
        <taxon>Rhodobacterales</taxon>
        <taxon>Roseobacteraceae</taxon>
        <taxon>Celeribacter</taxon>
    </lineage>
</organism>
<proteinExistence type="inferred from homology"/>
<feature type="transmembrane region" description="Helical" evidence="7">
    <location>
        <begin position="180"/>
        <end position="202"/>
    </location>
</feature>
<feature type="transmembrane region" description="Helical" evidence="7">
    <location>
        <begin position="45"/>
        <end position="62"/>
    </location>
</feature>
<keyword evidence="3" id="KW-1003">Cell membrane</keyword>
<feature type="transmembrane region" description="Helical" evidence="7">
    <location>
        <begin position="214"/>
        <end position="240"/>
    </location>
</feature>
<dbReference type="PANTHER" id="PTHR30065:SF1">
    <property type="entry name" value="SURFACE PRESENTATION OF ANTIGENS PROTEIN SPAR"/>
    <property type="match status" value="1"/>
</dbReference>
<dbReference type="RefSeq" id="WP_425549835.1">
    <property type="nucleotide sequence ID" value="NZ_BAABDF010000003.1"/>
</dbReference>
<keyword evidence="8" id="KW-0966">Cell projection</keyword>
<keyword evidence="8" id="KW-0969">Cilium</keyword>
<feature type="transmembrane region" description="Helical" evidence="7">
    <location>
        <begin position="74"/>
        <end position="97"/>
    </location>
</feature>
<keyword evidence="5 7" id="KW-1133">Transmembrane helix</keyword>
<evidence type="ECO:0000313" key="8">
    <source>
        <dbReference type="EMBL" id="GAA3858924.1"/>
    </source>
</evidence>
<keyword evidence="9" id="KW-1185">Reference proteome</keyword>
<evidence type="ECO:0000313" key="9">
    <source>
        <dbReference type="Proteomes" id="UP001399917"/>
    </source>
</evidence>
<dbReference type="Proteomes" id="UP001399917">
    <property type="component" value="Unassembled WGS sequence"/>
</dbReference>
<comment type="similarity">
    <text evidence="2">Belongs to the FliR/MopE/SpaR family.</text>
</comment>
<keyword evidence="6 7" id="KW-0472">Membrane</keyword>
<sequence>MTDSVALLLSLGLSWIGVAFLIFVRVGAAMAVLPAFGEKSIPQRIRLVLTIAFTMIVFPSVAGDLKSLDLVPAAMGGAIFPEVIAGLVFGLAFRLFVMTLQMAGVMIAQSTSLSQIFGGGVVEAQPAIGHILSVAGLALAVMLGLHVRLAELLIVSYTLFPFGEFVSAQDLLTWGTSHVGATFSLAFTLAAPFVIGSLIYNVALGVINRAMPQLMVAFVGAPAITLGGLILLFACAPVLLEVWQGEFAKLLVNPFGGMR</sequence>
<feature type="transmembrane region" description="Helical" evidence="7">
    <location>
        <begin position="134"/>
        <end position="160"/>
    </location>
</feature>